<evidence type="ECO:0000313" key="3">
    <source>
        <dbReference type="Proteomes" id="UP000325672"/>
    </source>
</evidence>
<reference evidence="2 3" key="1">
    <citation type="submission" date="2019-04" db="EMBL/GenBank/DDBJ databases">
        <title>Friends and foes A comparative genomics study of 23 Aspergillus species from section Flavi.</title>
        <authorList>
            <consortium name="DOE Joint Genome Institute"/>
            <person name="Kjaerbolling I."/>
            <person name="Vesth T."/>
            <person name="Frisvad J.C."/>
            <person name="Nybo J.L."/>
            <person name="Theobald S."/>
            <person name="Kildgaard S."/>
            <person name="Isbrandt T."/>
            <person name="Kuo A."/>
            <person name="Sato A."/>
            <person name="Lyhne E.K."/>
            <person name="Kogle M.E."/>
            <person name="Wiebenga A."/>
            <person name="Kun R.S."/>
            <person name="Lubbers R.J."/>
            <person name="Makela M.R."/>
            <person name="Barry K."/>
            <person name="Chovatia M."/>
            <person name="Clum A."/>
            <person name="Daum C."/>
            <person name="Haridas S."/>
            <person name="He G."/>
            <person name="LaButti K."/>
            <person name="Lipzen A."/>
            <person name="Mondo S."/>
            <person name="Riley R."/>
            <person name="Salamov A."/>
            <person name="Simmons B.A."/>
            <person name="Magnuson J.K."/>
            <person name="Henrissat B."/>
            <person name="Mortensen U.H."/>
            <person name="Larsen T.O."/>
            <person name="Devries R.P."/>
            <person name="Grigoriev I.V."/>
            <person name="Machida M."/>
            <person name="Baker S.E."/>
            <person name="Andersen M.R."/>
        </authorList>
    </citation>
    <scope>NUCLEOTIDE SEQUENCE [LARGE SCALE GENOMIC DNA]</scope>
    <source>
        <strain evidence="2 3">CBS 117625</strain>
    </source>
</reference>
<dbReference type="RefSeq" id="XP_031908553.1">
    <property type="nucleotide sequence ID" value="XM_032055997.1"/>
</dbReference>
<keyword evidence="1" id="KW-0472">Membrane</keyword>
<sequence length="52" mass="5975">VRLLVDWGLGRVITKVFSTLMLASNYVITLILAERFYLVNLDFNEVRPQCSS</sequence>
<dbReference type="GeneID" id="43640207"/>
<proteinExistence type="predicted"/>
<dbReference type="EMBL" id="ML743632">
    <property type="protein sequence ID" value="KAE8132490.1"/>
    <property type="molecule type" value="Genomic_DNA"/>
</dbReference>
<keyword evidence="3" id="KW-1185">Reference proteome</keyword>
<organism evidence="2 3">
    <name type="scientific">Aspergillus pseudotamarii</name>
    <dbReference type="NCBI Taxonomy" id="132259"/>
    <lineage>
        <taxon>Eukaryota</taxon>
        <taxon>Fungi</taxon>
        <taxon>Dikarya</taxon>
        <taxon>Ascomycota</taxon>
        <taxon>Pezizomycotina</taxon>
        <taxon>Eurotiomycetes</taxon>
        <taxon>Eurotiomycetidae</taxon>
        <taxon>Eurotiales</taxon>
        <taxon>Aspergillaceae</taxon>
        <taxon>Aspergillus</taxon>
        <taxon>Aspergillus subgen. Circumdati</taxon>
    </lineage>
</organism>
<keyword evidence="1" id="KW-0812">Transmembrane</keyword>
<feature type="transmembrane region" description="Helical" evidence="1">
    <location>
        <begin position="12"/>
        <end position="33"/>
    </location>
</feature>
<feature type="non-terminal residue" evidence="2">
    <location>
        <position position="1"/>
    </location>
</feature>
<gene>
    <name evidence="2" type="ORF">BDV38DRAFT_261115</name>
</gene>
<protein>
    <submittedName>
        <fullName evidence="2">Uncharacterized protein</fullName>
    </submittedName>
</protein>
<keyword evidence="1" id="KW-1133">Transmembrane helix</keyword>
<evidence type="ECO:0000256" key="1">
    <source>
        <dbReference type="SAM" id="Phobius"/>
    </source>
</evidence>
<name>A0A5N6SFK7_ASPPS</name>
<dbReference type="Proteomes" id="UP000325672">
    <property type="component" value="Unassembled WGS sequence"/>
</dbReference>
<dbReference type="AlphaFoldDB" id="A0A5N6SFK7"/>
<evidence type="ECO:0000313" key="2">
    <source>
        <dbReference type="EMBL" id="KAE8132490.1"/>
    </source>
</evidence>
<accession>A0A5N6SFK7</accession>